<dbReference type="CDD" id="cd01647">
    <property type="entry name" value="RT_LTR"/>
    <property type="match status" value="1"/>
</dbReference>
<dbReference type="OrthoDB" id="1734174at2759"/>
<dbReference type="STRING" id="4795.A0A225VVF8"/>
<proteinExistence type="predicted"/>
<gene>
    <name evidence="2" type="ORF">PHMEG_00018403</name>
</gene>
<dbReference type="PANTHER" id="PTHR24559:SF444">
    <property type="entry name" value="REVERSE TRANSCRIPTASE DOMAIN-CONTAINING PROTEIN"/>
    <property type="match status" value="1"/>
</dbReference>
<dbReference type="SUPFAM" id="SSF56672">
    <property type="entry name" value="DNA/RNA polymerases"/>
    <property type="match status" value="1"/>
</dbReference>
<dbReference type="PANTHER" id="PTHR24559">
    <property type="entry name" value="TRANSPOSON TY3-I GAG-POL POLYPROTEIN"/>
    <property type="match status" value="1"/>
</dbReference>
<dbReference type="InterPro" id="IPR053134">
    <property type="entry name" value="RNA-dir_DNA_polymerase"/>
</dbReference>
<feature type="compositionally biased region" description="Basic and acidic residues" evidence="1">
    <location>
        <begin position="1"/>
        <end position="18"/>
    </location>
</feature>
<reference evidence="3" key="1">
    <citation type="submission" date="2017-03" db="EMBL/GenBank/DDBJ databases">
        <title>Phytopthora megakarya and P. palmivora, two closely related causual agents of cacao black pod achieved similar genome size and gene model numbers by different mechanisms.</title>
        <authorList>
            <person name="Ali S."/>
            <person name="Shao J."/>
            <person name="Larry D.J."/>
            <person name="Kronmiller B."/>
            <person name="Shen D."/>
            <person name="Strem M.D."/>
            <person name="Melnick R.L."/>
            <person name="Guiltinan M.J."/>
            <person name="Tyler B.M."/>
            <person name="Meinhardt L.W."/>
            <person name="Bailey B.A."/>
        </authorList>
    </citation>
    <scope>NUCLEOTIDE SEQUENCE [LARGE SCALE GENOMIC DNA]</scope>
    <source>
        <strain evidence="3">zdho120</strain>
    </source>
</reference>
<keyword evidence="2" id="KW-0695">RNA-directed DNA polymerase</keyword>
<dbReference type="AlphaFoldDB" id="A0A225VVF8"/>
<dbReference type="InterPro" id="IPR043128">
    <property type="entry name" value="Rev_trsase/Diguanyl_cyclase"/>
</dbReference>
<accession>A0A225VVF8</accession>
<dbReference type="Proteomes" id="UP000198211">
    <property type="component" value="Unassembled WGS sequence"/>
</dbReference>
<feature type="region of interest" description="Disordered" evidence="1">
    <location>
        <begin position="1"/>
        <end position="95"/>
    </location>
</feature>
<name>A0A225VVF8_9STRA</name>
<evidence type="ECO:0000313" key="3">
    <source>
        <dbReference type="Proteomes" id="UP000198211"/>
    </source>
</evidence>
<comment type="caution">
    <text evidence="2">The sequence shown here is derived from an EMBL/GenBank/DDBJ whole genome shotgun (WGS) entry which is preliminary data.</text>
</comment>
<evidence type="ECO:0000313" key="2">
    <source>
        <dbReference type="EMBL" id="OWZ08969.1"/>
    </source>
</evidence>
<evidence type="ECO:0000256" key="1">
    <source>
        <dbReference type="SAM" id="MobiDB-lite"/>
    </source>
</evidence>
<keyword evidence="2" id="KW-0808">Transferase</keyword>
<sequence>MKILRAERTSEAIGRIEEGGPAIASGSRRSTGMKGLSAKSPDSCRGAALETDAKPNGTPRVACEQQDREPIGRGSTVGGDKWSSSDKGAAESRARAKSNAVEKMFRMGVVDAAGVETKFITRKKLISFLRIKTKNQDEPDFVMALSNETIMPITSSDATNRIMVVAQLYLDTDWETFRANPAYNLLKEYKDTVFRPELPEDFPEKREIEHQIDVRDPNLTMYRHLWRQLPEQQREIVRWVEDMVEKKLVRPSINPQAAPTFCVRKPIRWRIVHDYRYLNSNTIRQRIPMTSKEDVLDDMAAAYYYSTMDLMSAYYQVRLRKEDIKFTAFQVAKGLWEYLQTRSFCEDIYIFTISQDVNEHLEALRKKLDILRDNKLYVKLSKCVFCAPGIPCLGDFVGRDGVPMDHDKAFHSILRLTGYAQRFCPEYASLTATMFTLLKKQNKCNVKVHFDKEQLKNFKELKRRLCAASS</sequence>
<dbReference type="GO" id="GO:0003964">
    <property type="term" value="F:RNA-directed DNA polymerase activity"/>
    <property type="evidence" value="ECO:0007669"/>
    <property type="project" value="UniProtKB-KW"/>
</dbReference>
<dbReference type="EMBL" id="NBNE01002960">
    <property type="protein sequence ID" value="OWZ08969.1"/>
    <property type="molecule type" value="Genomic_DNA"/>
</dbReference>
<organism evidence="2 3">
    <name type="scientific">Phytophthora megakarya</name>
    <dbReference type="NCBI Taxonomy" id="4795"/>
    <lineage>
        <taxon>Eukaryota</taxon>
        <taxon>Sar</taxon>
        <taxon>Stramenopiles</taxon>
        <taxon>Oomycota</taxon>
        <taxon>Peronosporomycetes</taxon>
        <taxon>Peronosporales</taxon>
        <taxon>Peronosporaceae</taxon>
        <taxon>Phytophthora</taxon>
    </lineage>
</organism>
<protein>
    <submittedName>
        <fullName evidence="2">Reverse transcriptase</fullName>
    </submittedName>
</protein>
<keyword evidence="3" id="KW-1185">Reference proteome</keyword>
<dbReference type="InterPro" id="IPR043502">
    <property type="entry name" value="DNA/RNA_pol_sf"/>
</dbReference>
<dbReference type="Gene3D" id="3.30.70.270">
    <property type="match status" value="2"/>
</dbReference>
<keyword evidence="2" id="KW-0548">Nucleotidyltransferase</keyword>